<dbReference type="RefSeq" id="WP_190259397.1">
    <property type="nucleotide sequence ID" value="NZ_QFGA01000004.1"/>
</dbReference>
<dbReference type="AlphaFoldDB" id="A0A4Y7R6E1"/>
<proteinExistence type="predicted"/>
<dbReference type="Proteomes" id="UP000298324">
    <property type="component" value="Unassembled WGS sequence"/>
</dbReference>
<organism evidence="1 2">
    <name type="scientific">Pelotomaculum schinkii</name>
    <dbReference type="NCBI Taxonomy" id="78350"/>
    <lineage>
        <taxon>Bacteria</taxon>
        <taxon>Bacillati</taxon>
        <taxon>Bacillota</taxon>
        <taxon>Clostridia</taxon>
        <taxon>Eubacteriales</taxon>
        <taxon>Desulfotomaculaceae</taxon>
        <taxon>Pelotomaculum</taxon>
    </lineage>
</organism>
<sequence length="502" mass="55504">MEKNLLAEENSISALEAKRAVVFQIVMDMKSFNHTPWSNKAVKIQNPIEVYDASDSLYSYLFNLSVDGKAAGFIEVSAMRDEYPVLSFAREGSAMDQLQMEKLQQNVKKPPENKKVVLAGPAHFALKVDYADGSADVMTSLETFSLSKEKNKPVPKKGMDRNDHARELRQNIDAITREIGTIDDGVTDDLGFETGSNSYANYDGVPDLNQFLNPLWVGFSGCSPTSAANIMKYWSTHGYPALTQGMSDAQLLYELRLAMGTDNNGATSVNSIAPGMKSFALSRGVSAARAYYLPGTPPSWSTYKSYLNSFDPNVITLDTHTYYNEGDKRRSHSVTGVGWTEFFYNGSSTGHQYMEVHDNDFDTPMTVYVAYNQNYYEAIYFDQFSPAGLAIGKYILTPVTNSYYTKGKTADGINTMTVNSGVQGLKYFTVTSAPVIEHRGTETVIFTQLRDGTQIGMNTTVADFDVVQTASAGFNVQSGDVIRVFIVDFLTNEPDFNPSLLE</sequence>
<comment type="caution">
    <text evidence="1">The sequence shown here is derived from an EMBL/GenBank/DDBJ whole genome shotgun (WGS) entry which is preliminary data.</text>
</comment>
<gene>
    <name evidence="1" type="ORF">Psch_03905</name>
</gene>
<reference evidence="1 2" key="1">
    <citation type="journal article" date="2018" name="Environ. Microbiol.">
        <title>Novel energy conservation strategies and behaviour of Pelotomaculum schinkii driving syntrophic propionate catabolism.</title>
        <authorList>
            <person name="Hidalgo-Ahumada C.A.P."/>
            <person name="Nobu M.K."/>
            <person name="Narihiro T."/>
            <person name="Tamaki H."/>
            <person name="Liu W.T."/>
            <person name="Kamagata Y."/>
            <person name="Stams A.J.M."/>
            <person name="Imachi H."/>
            <person name="Sousa D.Z."/>
        </authorList>
    </citation>
    <scope>NUCLEOTIDE SEQUENCE [LARGE SCALE GENOMIC DNA]</scope>
    <source>
        <strain evidence="1 2">HH</strain>
    </source>
</reference>
<protein>
    <recommendedName>
        <fullName evidence="3">Peptidase C39-like domain-containing protein</fullName>
    </recommendedName>
</protein>
<evidence type="ECO:0000313" key="1">
    <source>
        <dbReference type="EMBL" id="TEB04180.1"/>
    </source>
</evidence>
<name>A0A4Y7R6E1_9FIRM</name>
<accession>A0A4Y7R6E1</accession>
<dbReference type="EMBL" id="QFGA01000004">
    <property type="protein sequence ID" value="TEB04180.1"/>
    <property type="molecule type" value="Genomic_DNA"/>
</dbReference>
<evidence type="ECO:0008006" key="3">
    <source>
        <dbReference type="Google" id="ProtNLM"/>
    </source>
</evidence>
<keyword evidence="2" id="KW-1185">Reference proteome</keyword>
<evidence type="ECO:0000313" key="2">
    <source>
        <dbReference type="Proteomes" id="UP000298324"/>
    </source>
</evidence>